<keyword evidence="1" id="KW-1133">Transmembrane helix</keyword>
<feature type="transmembrane region" description="Helical" evidence="1">
    <location>
        <begin position="110"/>
        <end position="129"/>
    </location>
</feature>
<evidence type="ECO:0000313" key="3">
    <source>
        <dbReference type="Proteomes" id="UP001596226"/>
    </source>
</evidence>
<keyword evidence="1" id="KW-0472">Membrane</keyword>
<protein>
    <recommendedName>
        <fullName evidence="4">DUF3592 domain-containing protein</fullName>
    </recommendedName>
</protein>
<comment type="caution">
    <text evidence="2">The sequence shown here is derived from an EMBL/GenBank/DDBJ whole genome shotgun (WGS) entry which is preliminary data.</text>
</comment>
<evidence type="ECO:0000256" key="1">
    <source>
        <dbReference type="SAM" id="Phobius"/>
    </source>
</evidence>
<keyword evidence="1" id="KW-0812">Transmembrane</keyword>
<evidence type="ECO:0008006" key="4">
    <source>
        <dbReference type="Google" id="ProtNLM"/>
    </source>
</evidence>
<evidence type="ECO:0000313" key="2">
    <source>
        <dbReference type="EMBL" id="MFC5922959.1"/>
    </source>
</evidence>
<dbReference type="EMBL" id="JBHSQS010000003">
    <property type="protein sequence ID" value="MFC5922959.1"/>
    <property type="molecule type" value="Genomic_DNA"/>
</dbReference>
<dbReference type="Proteomes" id="UP001596226">
    <property type="component" value="Unassembled WGS sequence"/>
</dbReference>
<sequence>MNKPAYPHIPIAFLCASVAILLVGTFSDFGPPPPAGELLRGSVLGVERDGSGQEATAVVRVETTGGPVICGIDRAAFPDQRLPAPQSDLTVDYLPTSCAPAPVSRQLPRAAVLAMGGIGAALMVLWLRLGRRSRR</sequence>
<organism evidence="2 3">
    <name type="scientific">Micromonospora vulcania</name>
    <dbReference type="NCBI Taxonomy" id="1441873"/>
    <lineage>
        <taxon>Bacteria</taxon>
        <taxon>Bacillati</taxon>
        <taxon>Actinomycetota</taxon>
        <taxon>Actinomycetes</taxon>
        <taxon>Micromonosporales</taxon>
        <taxon>Micromonosporaceae</taxon>
        <taxon>Micromonospora</taxon>
    </lineage>
</organism>
<gene>
    <name evidence="2" type="ORF">ACFQGL_06340</name>
</gene>
<name>A0ABW1H3C1_9ACTN</name>
<proteinExistence type="predicted"/>
<keyword evidence="3" id="KW-1185">Reference proteome</keyword>
<accession>A0ABW1H3C1</accession>
<reference evidence="3" key="1">
    <citation type="journal article" date="2019" name="Int. J. Syst. Evol. Microbiol.">
        <title>The Global Catalogue of Microorganisms (GCM) 10K type strain sequencing project: providing services to taxonomists for standard genome sequencing and annotation.</title>
        <authorList>
            <consortium name="The Broad Institute Genomics Platform"/>
            <consortium name="The Broad Institute Genome Sequencing Center for Infectious Disease"/>
            <person name="Wu L."/>
            <person name="Ma J."/>
        </authorList>
    </citation>
    <scope>NUCLEOTIDE SEQUENCE [LARGE SCALE GENOMIC DNA]</scope>
    <source>
        <strain evidence="3">CGMCC 4.7144</strain>
    </source>
</reference>
<dbReference type="RefSeq" id="WP_377506763.1">
    <property type="nucleotide sequence ID" value="NZ_JBHSQS010000003.1"/>
</dbReference>